<evidence type="ECO:0000313" key="2">
    <source>
        <dbReference type="EMBL" id="MDV2475410.1"/>
    </source>
</evidence>
<protein>
    <submittedName>
        <fullName evidence="2">Copper transporter</fullName>
    </submittedName>
</protein>
<keyword evidence="1" id="KW-0175">Coiled coil</keyword>
<dbReference type="InterPro" id="IPR021522">
    <property type="entry name" value="MctB"/>
</dbReference>
<keyword evidence="3" id="KW-1185">Reference proteome</keyword>
<proteinExistence type="predicted"/>
<comment type="caution">
    <text evidence="2">The sequence shown here is derived from an EMBL/GenBank/DDBJ whole genome shotgun (WGS) entry which is preliminary data.</text>
</comment>
<name>A0ABU3WN46_9NOCA</name>
<organism evidence="2 3">
    <name type="scientific">Rhodococcus zopfii</name>
    <dbReference type="NCBI Taxonomy" id="43772"/>
    <lineage>
        <taxon>Bacteria</taxon>
        <taxon>Bacillati</taxon>
        <taxon>Actinomycetota</taxon>
        <taxon>Actinomycetes</taxon>
        <taxon>Mycobacteriales</taxon>
        <taxon>Nocardiaceae</taxon>
        <taxon>Rhodococcus</taxon>
    </lineage>
</organism>
<evidence type="ECO:0000313" key="3">
    <source>
        <dbReference type="Proteomes" id="UP001275440"/>
    </source>
</evidence>
<sequence length="316" mass="31455">MISLRQHAVSIAAIFLALAVGIVLGSGVLSSSLVSGLRDDKARMRDDLQAEQDRNSVLTERLNAADGFDAAVAGRVVRDTLTERTVLMVAGPDADPADLDAVVATVEAAGATVTGRVSLTESFVDAAGADLLRTTVTNVVPAGVQLQTGAVDQGSLAGDLLGAVLLVDPGTGQPRSTPEERTLALTTLRSGGFVSFEDGTVEPAQAAIVVTGDGGGGEEGSGNRGALLARFAATFDTRGAGTVLAGRPGAATGNGPVAVVRADTALSAGLSTVDNLDREAGRITTVLALQEQLAGGAGRYGTGPGAGAVTVGSAAR</sequence>
<dbReference type="Pfam" id="PF11382">
    <property type="entry name" value="MctB"/>
    <property type="match status" value="1"/>
</dbReference>
<reference evidence="2 3" key="1">
    <citation type="submission" date="2019-10" db="EMBL/GenBank/DDBJ databases">
        <title>Draft Genome Assembly of Rhodococcus zopfii DSM44189.</title>
        <authorList>
            <person name="Sutton J.M."/>
            <person name="Akob D.M."/>
            <person name="Bushman T.J."/>
        </authorList>
    </citation>
    <scope>NUCLEOTIDE SEQUENCE [LARGE SCALE GENOMIC DNA]</scope>
    <source>
        <strain evidence="2 3">DSM 44189</strain>
    </source>
</reference>
<dbReference type="Proteomes" id="UP001275440">
    <property type="component" value="Unassembled WGS sequence"/>
</dbReference>
<gene>
    <name evidence="2" type="ORF">F8M49_08345</name>
</gene>
<feature type="coiled-coil region" evidence="1">
    <location>
        <begin position="34"/>
        <end position="61"/>
    </location>
</feature>
<accession>A0ABU3WN46</accession>
<dbReference type="EMBL" id="WBMO01000001">
    <property type="protein sequence ID" value="MDV2475410.1"/>
    <property type="molecule type" value="Genomic_DNA"/>
</dbReference>
<evidence type="ECO:0000256" key="1">
    <source>
        <dbReference type="SAM" id="Coils"/>
    </source>
</evidence>